<reference evidence="3" key="2">
    <citation type="submission" date="2023-05" db="EMBL/GenBank/DDBJ databases">
        <authorList>
            <consortium name="Lawrence Berkeley National Laboratory"/>
            <person name="Steindorff A."/>
            <person name="Hensen N."/>
            <person name="Bonometti L."/>
            <person name="Westerberg I."/>
            <person name="Brannstrom I.O."/>
            <person name="Guillou S."/>
            <person name="Cros-Aarteil S."/>
            <person name="Calhoun S."/>
            <person name="Haridas S."/>
            <person name="Kuo A."/>
            <person name="Mondo S."/>
            <person name="Pangilinan J."/>
            <person name="Riley R."/>
            <person name="Labutti K."/>
            <person name="Andreopoulos B."/>
            <person name="Lipzen A."/>
            <person name="Chen C."/>
            <person name="Yanf M."/>
            <person name="Daum C."/>
            <person name="Ng V."/>
            <person name="Clum A."/>
            <person name="Ohm R."/>
            <person name="Martin F."/>
            <person name="Silar P."/>
            <person name="Natvig D."/>
            <person name="Lalanne C."/>
            <person name="Gautier V."/>
            <person name="Ament-Velasquez S.L."/>
            <person name="Kruys A."/>
            <person name="Hutchinson M.I."/>
            <person name="Powell A.J."/>
            <person name="Barry K."/>
            <person name="Miller A.N."/>
            <person name="Grigoriev I.V."/>
            <person name="Debuchy R."/>
            <person name="Gladieux P."/>
            <person name="Thoren M.H."/>
            <person name="Johannesson H."/>
        </authorList>
    </citation>
    <scope>NUCLEOTIDE SEQUENCE</scope>
    <source>
        <strain evidence="3">PSN293</strain>
    </source>
</reference>
<feature type="domain" description="CMP/dCMP-type deaminase" evidence="2">
    <location>
        <begin position="24"/>
        <end position="144"/>
    </location>
</feature>
<protein>
    <recommendedName>
        <fullName evidence="2">CMP/dCMP-type deaminase domain-containing protein</fullName>
    </recommendedName>
</protein>
<reference evidence="3" key="1">
    <citation type="journal article" date="2023" name="Mol. Phylogenet. Evol.">
        <title>Genome-scale phylogeny and comparative genomics of the fungal order Sordariales.</title>
        <authorList>
            <person name="Hensen N."/>
            <person name="Bonometti L."/>
            <person name="Westerberg I."/>
            <person name="Brannstrom I.O."/>
            <person name="Guillou S."/>
            <person name="Cros-Aarteil S."/>
            <person name="Calhoun S."/>
            <person name="Haridas S."/>
            <person name="Kuo A."/>
            <person name="Mondo S."/>
            <person name="Pangilinan J."/>
            <person name="Riley R."/>
            <person name="LaButti K."/>
            <person name="Andreopoulos B."/>
            <person name="Lipzen A."/>
            <person name="Chen C."/>
            <person name="Yan M."/>
            <person name="Daum C."/>
            <person name="Ng V."/>
            <person name="Clum A."/>
            <person name="Steindorff A."/>
            <person name="Ohm R.A."/>
            <person name="Martin F."/>
            <person name="Silar P."/>
            <person name="Natvig D.O."/>
            <person name="Lalanne C."/>
            <person name="Gautier V."/>
            <person name="Ament-Velasquez S.L."/>
            <person name="Kruys A."/>
            <person name="Hutchinson M.I."/>
            <person name="Powell A.J."/>
            <person name="Barry K."/>
            <person name="Miller A.N."/>
            <person name="Grigoriev I.V."/>
            <person name="Debuchy R."/>
            <person name="Gladieux P."/>
            <person name="Hiltunen Thoren M."/>
            <person name="Johannesson H."/>
        </authorList>
    </citation>
    <scope>NUCLEOTIDE SEQUENCE</scope>
    <source>
        <strain evidence="3">PSN293</strain>
    </source>
</reference>
<dbReference type="InterPro" id="IPR016193">
    <property type="entry name" value="Cytidine_deaminase-like"/>
</dbReference>
<dbReference type="SUPFAM" id="SSF53927">
    <property type="entry name" value="Cytidine deaminase-like"/>
    <property type="match status" value="1"/>
</dbReference>
<dbReference type="GO" id="GO:0006139">
    <property type="term" value="P:nucleobase-containing compound metabolic process"/>
    <property type="evidence" value="ECO:0007669"/>
    <property type="project" value="UniProtKB-ARBA"/>
</dbReference>
<sequence length="234" mass="26224">MATESSIPHGPSALLTAIIKTIQDKIIPLTQDLVATGGSPFGAAVLTQSSLETITATVNAYRDSPLLHGETNCIREFFDTPAEQRPDASTCIFFSTHEPCALCLSGIAWTGFPILIFLFSYEYTRDSVAIPEDIEILQELFRVPVPGDTEETLAARPLYNKKNKFFSARSVEELLADVEDEEERGRLGTQIQKIKEVYDQFSRDWTASDRQNPWQRHYQGRGAEFPQGEAYLSR</sequence>
<dbReference type="EMBL" id="MU858184">
    <property type="protein sequence ID" value="KAK4210120.1"/>
    <property type="molecule type" value="Genomic_DNA"/>
</dbReference>
<keyword evidence="4" id="KW-1185">Reference proteome</keyword>
<proteinExistence type="predicted"/>
<name>A0AAN6Y152_9PEZI</name>
<evidence type="ECO:0000313" key="4">
    <source>
        <dbReference type="Proteomes" id="UP001301769"/>
    </source>
</evidence>
<accession>A0AAN6Y152</accession>
<organism evidence="3 4">
    <name type="scientific">Rhypophila decipiens</name>
    <dbReference type="NCBI Taxonomy" id="261697"/>
    <lineage>
        <taxon>Eukaryota</taxon>
        <taxon>Fungi</taxon>
        <taxon>Dikarya</taxon>
        <taxon>Ascomycota</taxon>
        <taxon>Pezizomycotina</taxon>
        <taxon>Sordariomycetes</taxon>
        <taxon>Sordariomycetidae</taxon>
        <taxon>Sordariales</taxon>
        <taxon>Naviculisporaceae</taxon>
        <taxon>Rhypophila</taxon>
    </lineage>
</organism>
<dbReference type="Pfam" id="PF00383">
    <property type="entry name" value="dCMP_cyt_deam_1"/>
    <property type="match status" value="1"/>
</dbReference>
<evidence type="ECO:0000256" key="1">
    <source>
        <dbReference type="SAM" id="MobiDB-lite"/>
    </source>
</evidence>
<comment type="caution">
    <text evidence="3">The sequence shown here is derived from an EMBL/GenBank/DDBJ whole genome shotgun (WGS) entry which is preliminary data.</text>
</comment>
<dbReference type="PROSITE" id="PS51747">
    <property type="entry name" value="CYT_DCMP_DEAMINASES_2"/>
    <property type="match status" value="1"/>
</dbReference>
<dbReference type="InterPro" id="IPR002125">
    <property type="entry name" value="CMP_dCMP_dom"/>
</dbReference>
<evidence type="ECO:0000313" key="3">
    <source>
        <dbReference type="EMBL" id="KAK4210120.1"/>
    </source>
</evidence>
<evidence type="ECO:0000259" key="2">
    <source>
        <dbReference type="PROSITE" id="PS51747"/>
    </source>
</evidence>
<dbReference type="Proteomes" id="UP001301769">
    <property type="component" value="Unassembled WGS sequence"/>
</dbReference>
<feature type="region of interest" description="Disordered" evidence="1">
    <location>
        <begin position="210"/>
        <end position="234"/>
    </location>
</feature>
<dbReference type="GO" id="GO:0003824">
    <property type="term" value="F:catalytic activity"/>
    <property type="evidence" value="ECO:0007669"/>
    <property type="project" value="InterPro"/>
</dbReference>
<dbReference type="AlphaFoldDB" id="A0AAN6Y152"/>
<gene>
    <name evidence="3" type="ORF">QBC37DRAFT_322741</name>
</gene>
<dbReference type="Gene3D" id="3.40.140.10">
    <property type="entry name" value="Cytidine Deaminase, domain 2"/>
    <property type="match status" value="1"/>
</dbReference>